<dbReference type="PRINTS" id="PR00756">
    <property type="entry name" value="ALADIPTASE"/>
</dbReference>
<dbReference type="HOGENOM" id="CLU_007993_2_0_1"/>
<comment type="cofactor">
    <cofactor evidence="1">
        <name>Zn(2+)</name>
        <dbReference type="ChEBI" id="CHEBI:29105"/>
    </cofactor>
</comment>
<dbReference type="SUPFAM" id="SSF55486">
    <property type="entry name" value="Metalloproteases ('zincins'), catalytic domain"/>
    <property type="match status" value="1"/>
</dbReference>
<dbReference type="Pfam" id="PF17432">
    <property type="entry name" value="DUF3458_C"/>
    <property type="match status" value="1"/>
</dbReference>
<evidence type="ECO:0000256" key="2">
    <source>
        <dbReference type="ARBA" id="ARBA00010136"/>
    </source>
</evidence>
<organism evidence="13">
    <name type="scientific">Magallana gigas</name>
    <name type="common">Pacific oyster</name>
    <name type="synonym">Crassostrea gigas</name>
    <dbReference type="NCBI Taxonomy" id="29159"/>
    <lineage>
        <taxon>Eukaryota</taxon>
        <taxon>Metazoa</taxon>
        <taxon>Spiralia</taxon>
        <taxon>Lophotrochozoa</taxon>
        <taxon>Mollusca</taxon>
        <taxon>Bivalvia</taxon>
        <taxon>Autobranchia</taxon>
        <taxon>Pteriomorphia</taxon>
        <taxon>Ostreida</taxon>
        <taxon>Ostreoidea</taxon>
        <taxon>Ostreidae</taxon>
        <taxon>Magallana</taxon>
    </lineage>
</organism>
<dbReference type="MEROPS" id="M01.005"/>
<evidence type="ECO:0000256" key="6">
    <source>
        <dbReference type="ARBA" id="ARBA00022801"/>
    </source>
</evidence>
<dbReference type="InterPro" id="IPR024601">
    <property type="entry name" value="Peptidase_M1_pepN_C"/>
</dbReference>
<feature type="domain" description="Peptidase M1 alanyl aminopeptidase Ig-like fold" evidence="10">
    <location>
        <begin position="453"/>
        <end position="544"/>
    </location>
</feature>
<dbReference type="Pfam" id="PF17900">
    <property type="entry name" value="Peptidase_M1_N"/>
    <property type="match status" value="1"/>
</dbReference>
<dbReference type="InterPro" id="IPR037144">
    <property type="entry name" value="Peptidase_M1_pepN_C_sf"/>
</dbReference>
<evidence type="ECO:0000259" key="11">
    <source>
        <dbReference type="Pfam" id="PF17432"/>
    </source>
</evidence>
<keyword evidence="5" id="KW-0479">Metal-binding</keyword>
<feature type="domain" description="Peptidase M1 alanyl aminopeptidase C-terminal" evidence="11">
    <location>
        <begin position="549"/>
        <end position="856"/>
    </location>
</feature>
<keyword evidence="8" id="KW-0482">Metalloprotease</keyword>
<dbReference type="InterPro" id="IPR035414">
    <property type="entry name" value="Peptidase_M1_pepN_Ig-like"/>
</dbReference>
<dbReference type="InterPro" id="IPR038438">
    <property type="entry name" value="PepN_Ig-like_sf"/>
</dbReference>
<evidence type="ECO:0000256" key="3">
    <source>
        <dbReference type="ARBA" id="ARBA00022438"/>
    </source>
</evidence>
<dbReference type="PANTHER" id="PTHR46322:SF1">
    <property type="entry name" value="PUROMYCIN-SENSITIVE AMINOPEPTIDASE"/>
    <property type="match status" value="1"/>
</dbReference>
<keyword evidence="3 13" id="KW-0031">Aminopeptidase</keyword>
<feature type="domain" description="Aminopeptidase N-like N-terminal" evidence="12">
    <location>
        <begin position="69"/>
        <end position="195"/>
    </location>
</feature>
<name>K1PW46_MAGGI</name>
<feature type="domain" description="Peptidase M1 membrane alanine aminopeptidase" evidence="9">
    <location>
        <begin position="234"/>
        <end position="447"/>
    </location>
</feature>
<dbReference type="InParanoid" id="K1PW46"/>
<keyword evidence="4" id="KW-0645">Protease</keyword>
<gene>
    <name evidence="13" type="ORF">CGI_10002198</name>
</gene>
<dbReference type="Gene3D" id="1.10.390.10">
    <property type="entry name" value="Neutral Protease Domain 2"/>
    <property type="match status" value="1"/>
</dbReference>
<evidence type="ECO:0000259" key="9">
    <source>
        <dbReference type="Pfam" id="PF01433"/>
    </source>
</evidence>
<dbReference type="InterPro" id="IPR042097">
    <property type="entry name" value="Aminopeptidase_N-like_N_sf"/>
</dbReference>
<dbReference type="GO" id="GO:0008237">
    <property type="term" value="F:metallopeptidase activity"/>
    <property type="evidence" value="ECO:0007669"/>
    <property type="project" value="UniProtKB-KW"/>
</dbReference>
<sequence length="860" mass="99542">MKKQEKITYLKDYQPPSFFIDEVYLDITLPEIREDDVKVDSVLIFQRNPDIKKPPKSIFLNGVGLKPERIAIDGEELSSKHYEITADGLLIKNPPNSFQLETLVFIDIYNNKSLEGMYFSGQTLCTQNEAEGFRKITYFLDRSDVMSRFTTKITAPREIYPTLLAGGNCTETSKDDDQKTHSKTFYDPSLKPCYLFALVAGKLNELQENYTTKSGRKIKLSIFSEQENLEKLNFAMQSLKRAMLWDEEVFSLEYDLDEYKIVAVDAFNFGAMENKGLNIFNSSLIISNDKTTTDNERISIEAVIAHEYFHNWSGNRVTLRDWFQLTLKEGLTVFRDQEFTADHHSPLVKRIQDVNALRERQFNEDSGPLSHPIQPSSYKQINNFYTATIYEKGAEVVRMYRTLLGEKAFKEALSLYFSRYDEMAITVDEFFAVMEECYDGELTQFKKWYSTHGTPHVKVEEKWQEKTKTYTATLSQRIPNNAKADPLLIPLQYCLFSQRGEEIKSDTFLLKKSKQALELTLENQTDKPLLSINRGFSAPIELEQNLSEDDLFKLLKVENDGFNRWDFLQQLYFSSFHSYQKQKASFEINANFLETLKNLLTKEKDYDYVAQCFSLPSYNGFVAREEKLDFEEIHAFRKTFVKQLGSHLKEDLLKNYQKLALKDGMAERSLKNILLALLCEYNTNYRQLACDQFAGAANMTDSYYALLILCKQLDETSKKTLSMFYNKWKDDNLVMNKWFAAQARAQSENVFETINDLAKHAAFNIEEPNKVYALLAVFAFHNHLRFHDNTGRGYELIGEKIATLDSINPTVAARLLTAFGYYKKLQPQLSQKVVKTLKTVKQKINSRASLEILENLLTKA</sequence>
<evidence type="ECO:0000256" key="1">
    <source>
        <dbReference type="ARBA" id="ARBA00001947"/>
    </source>
</evidence>
<dbReference type="InterPro" id="IPR027268">
    <property type="entry name" value="Peptidase_M4/M1_CTD_sf"/>
</dbReference>
<dbReference type="SUPFAM" id="SSF63737">
    <property type="entry name" value="Leukotriene A4 hydrolase N-terminal domain"/>
    <property type="match status" value="1"/>
</dbReference>
<dbReference type="FunFam" id="3.30.2010.30:FF:000002">
    <property type="entry name" value="Putative aminopeptidase N"/>
    <property type="match status" value="1"/>
</dbReference>
<dbReference type="Gene3D" id="2.60.40.1840">
    <property type="match status" value="1"/>
</dbReference>
<dbReference type="InterPro" id="IPR045357">
    <property type="entry name" value="Aminopeptidase_N-like_N"/>
</dbReference>
<dbReference type="CDD" id="cd09600">
    <property type="entry name" value="M1_APN"/>
    <property type="match status" value="1"/>
</dbReference>
<evidence type="ECO:0000256" key="7">
    <source>
        <dbReference type="ARBA" id="ARBA00022833"/>
    </source>
</evidence>
<proteinExistence type="inferred from homology"/>
<dbReference type="InterPro" id="IPR001930">
    <property type="entry name" value="Peptidase_M1"/>
</dbReference>
<dbReference type="EMBL" id="JH818391">
    <property type="protein sequence ID" value="EKC28552.1"/>
    <property type="molecule type" value="Genomic_DNA"/>
</dbReference>
<dbReference type="Gene3D" id="2.60.40.1730">
    <property type="entry name" value="tricorn interacting facor f3 domain"/>
    <property type="match status" value="1"/>
</dbReference>
<dbReference type="InterPro" id="IPR012779">
    <property type="entry name" value="Peptidase_M1_pepN"/>
</dbReference>
<evidence type="ECO:0000256" key="4">
    <source>
        <dbReference type="ARBA" id="ARBA00022670"/>
    </source>
</evidence>
<dbReference type="AlphaFoldDB" id="K1PW46"/>
<dbReference type="Gene3D" id="1.25.50.10">
    <property type="entry name" value="Peptidase M1, alanyl aminopeptidase, C-terminal domain"/>
    <property type="match status" value="1"/>
</dbReference>
<comment type="similarity">
    <text evidence="2">Belongs to the peptidase M1 family.</text>
</comment>
<protein>
    <submittedName>
        <fullName evidence="13">Aminopeptidase N</fullName>
    </submittedName>
</protein>
<evidence type="ECO:0000259" key="10">
    <source>
        <dbReference type="Pfam" id="PF11940"/>
    </source>
</evidence>
<dbReference type="NCBIfam" id="TIGR02414">
    <property type="entry name" value="pepN_proteo"/>
    <property type="match status" value="1"/>
</dbReference>
<keyword evidence="6" id="KW-0378">Hydrolase</keyword>
<dbReference type="Gene3D" id="3.30.2010.30">
    <property type="match status" value="1"/>
</dbReference>
<keyword evidence="7" id="KW-0862">Zinc</keyword>
<dbReference type="GO" id="GO:0004177">
    <property type="term" value="F:aminopeptidase activity"/>
    <property type="evidence" value="ECO:0007669"/>
    <property type="project" value="UniProtKB-KW"/>
</dbReference>
<evidence type="ECO:0000256" key="5">
    <source>
        <dbReference type="ARBA" id="ARBA00022723"/>
    </source>
</evidence>
<reference evidence="13" key="1">
    <citation type="journal article" date="2012" name="Nature">
        <title>The oyster genome reveals stress adaptation and complexity of shell formation.</title>
        <authorList>
            <person name="Zhang G."/>
            <person name="Fang X."/>
            <person name="Guo X."/>
            <person name="Li L."/>
            <person name="Luo R."/>
            <person name="Xu F."/>
            <person name="Yang P."/>
            <person name="Zhang L."/>
            <person name="Wang X."/>
            <person name="Qi H."/>
            <person name="Xiong Z."/>
            <person name="Que H."/>
            <person name="Xie Y."/>
            <person name="Holland P.W."/>
            <person name="Paps J."/>
            <person name="Zhu Y."/>
            <person name="Wu F."/>
            <person name="Chen Y."/>
            <person name="Wang J."/>
            <person name="Peng C."/>
            <person name="Meng J."/>
            <person name="Yang L."/>
            <person name="Liu J."/>
            <person name="Wen B."/>
            <person name="Zhang N."/>
            <person name="Huang Z."/>
            <person name="Zhu Q."/>
            <person name="Feng Y."/>
            <person name="Mount A."/>
            <person name="Hedgecock D."/>
            <person name="Xu Z."/>
            <person name="Liu Y."/>
            <person name="Domazet-Loso T."/>
            <person name="Du Y."/>
            <person name="Sun X."/>
            <person name="Zhang S."/>
            <person name="Liu B."/>
            <person name="Cheng P."/>
            <person name="Jiang X."/>
            <person name="Li J."/>
            <person name="Fan D."/>
            <person name="Wang W."/>
            <person name="Fu W."/>
            <person name="Wang T."/>
            <person name="Wang B."/>
            <person name="Zhang J."/>
            <person name="Peng Z."/>
            <person name="Li Y."/>
            <person name="Li N."/>
            <person name="Wang J."/>
            <person name="Chen M."/>
            <person name="He Y."/>
            <person name="Tan F."/>
            <person name="Song X."/>
            <person name="Zheng Q."/>
            <person name="Huang R."/>
            <person name="Yang H."/>
            <person name="Du X."/>
            <person name="Chen L."/>
            <person name="Yang M."/>
            <person name="Gaffney P.M."/>
            <person name="Wang S."/>
            <person name="Luo L."/>
            <person name="She Z."/>
            <person name="Ming Y."/>
            <person name="Huang W."/>
            <person name="Zhang S."/>
            <person name="Huang B."/>
            <person name="Zhang Y."/>
            <person name="Qu T."/>
            <person name="Ni P."/>
            <person name="Miao G."/>
            <person name="Wang J."/>
            <person name="Wang Q."/>
            <person name="Steinberg C.E."/>
            <person name="Wang H."/>
            <person name="Li N."/>
            <person name="Qian L."/>
            <person name="Zhang G."/>
            <person name="Li Y."/>
            <person name="Yang H."/>
            <person name="Liu X."/>
            <person name="Wang J."/>
            <person name="Yin Y."/>
            <person name="Wang J."/>
        </authorList>
    </citation>
    <scope>NUCLEOTIDE SEQUENCE [LARGE SCALE GENOMIC DNA]</scope>
    <source>
        <strain evidence="13">05x7-T-G4-1.051#20</strain>
    </source>
</reference>
<dbReference type="GO" id="GO:0006508">
    <property type="term" value="P:proteolysis"/>
    <property type="evidence" value="ECO:0007669"/>
    <property type="project" value="UniProtKB-KW"/>
</dbReference>
<evidence type="ECO:0000313" key="13">
    <source>
        <dbReference type="EMBL" id="EKC28552.1"/>
    </source>
</evidence>
<dbReference type="GO" id="GO:0008270">
    <property type="term" value="F:zinc ion binding"/>
    <property type="evidence" value="ECO:0007669"/>
    <property type="project" value="InterPro"/>
</dbReference>
<evidence type="ECO:0000259" key="12">
    <source>
        <dbReference type="Pfam" id="PF17900"/>
    </source>
</evidence>
<dbReference type="Pfam" id="PF11940">
    <property type="entry name" value="DUF3458"/>
    <property type="match status" value="1"/>
</dbReference>
<accession>K1PW46</accession>
<dbReference type="InterPro" id="IPR014782">
    <property type="entry name" value="Peptidase_M1_dom"/>
</dbReference>
<evidence type="ECO:0000256" key="8">
    <source>
        <dbReference type="ARBA" id="ARBA00023049"/>
    </source>
</evidence>
<dbReference type="Pfam" id="PF01433">
    <property type="entry name" value="Peptidase_M1"/>
    <property type="match status" value="1"/>
</dbReference>
<dbReference type="PANTHER" id="PTHR46322">
    <property type="entry name" value="PUROMYCIN-SENSITIVE AMINOPEPTIDASE"/>
    <property type="match status" value="1"/>
</dbReference>